<proteinExistence type="predicted"/>
<dbReference type="KEGG" id="pgis:I6I06_27115"/>
<dbReference type="Proteomes" id="UP000595610">
    <property type="component" value="Chromosome 2"/>
</dbReference>
<evidence type="ECO:0000313" key="2">
    <source>
        <dbReference type="Proteomes" id="UP000595610"/>
    </source>
</evidence>
<keyword evidence="2" id="KW-1185">Reference proteome</keyword>
<protein>
    <submittedName>
        <fullName evidence="1">Uncharacterized protein</fullName>
    </submittedName>
</protein>
<reference evidence="1 2" key="1">
    <citation type="submission" date="2020-12" db="EMBL/GenBank/DDBJ databases">
        <title>FDA dAtabase for Regulatory Grade micrObial Sequences (FDA-ARGOS): Supporting development and validation of Infectious Disease Dx tests.</title>
        <authorList>
            <person name="Nelson B."/>
            <person name="Plummer A."/>
            <person name="Tallon L."/>
            <person name="Sadzewicz L."/>
            <person name="Zhao X."/>
            <person name="Boylan J."/>
            <person name="Ott S."/>
            <person name="Bowen H."/>
            <person name="Vavikolanu K."/>
            <person name="Mehta A."/>
            <person name="Aluvathingal J."/>
            <person name="Nadendla S."/>
            <person name="Myers T."/>
            <person name="Yan Y."/>
            <person name="Sichtig H."/>
        </authorList>
    </citation>
    <scope>NUCLEOTIDE SEQUENCE [LARGE SCALE GENOMIC DNA]</scope>
    <source>
        <strain evidence="1 2">FDAARGOS_1049</strain>
    </source>
</reference>
<evidence type="ECO:0000313" key="1">
    <source>
        <dbReference type="EMBL" id="QQC66438.1"/>
    </source>
</evidence>
<name>A0A7T4TBD4_9BURK</name>
<dbReference type="EMBL" id="CP066076">
    <property type="protein sequence ID" value="QQC66438.1"/>
    <property type="molecule type" value="Genomic_DNA"/>
</dbReference>
<organism evidence="1 2">
    <name type="scientific">Paraburkholderia ginsengisoli</name>
    <dbReference type="NCBI Taxonomy" id="311231"/>
    <lineage>
        <taxon>Bacteria</taxon>
        <taxon>Pseudomonadati</taxon>
        <taxon>Pseudomonadota</taxon>
        <taxon>Betaproteobacteria</taxon>
        <taxon>Burkholderiales</taxon>
        <taxon>Burkholderiaceae</taxon>
        <taxon>Paraburkholderia</taxon>
    </lineage>
</organism>
<dbReference type="RefSeq" id="WP_157004174.1">
    <property type="nucleotide sequence ID" value="NZ_CP066076.1"/>
</dbReference>
<sequence>MIASAHAQYPKLDIGMEMLARRKGPASIDDLRAYPLAPGPFELLKRFQERMPMFSTAQVNSARKCKRKRVSEARLNGQQRANCIGFLSVRLNAREARAPSNRCHRFHSHVARMNSDSRSGCTAALTAPAL</sequence>
<gene>
    <name evidence="1" type="ORF">I6I06_27115</name>
</gene>
<dbReference type="AlphaFoldDB" id="A0A7T4TBD4"/>
<accession>A0A7T4TBD4</accession>